<dbReference type="EMBL" id="JACHLK010000014">
    <property type="protein sequence ID" value="MBB6562668.1"/>
    <property type="molecule type" value="Genomic_DNA"/>
</dbReference>
<sequence length="124" mass="13996">MQFTISQRFFFDAAHTLRREIEAEGSRRIHGHTYHAEVSLSGPRDPATGMVLDLGLLRRGLDLVREQLDHHMLDEVPGLGIPTLENLCLFIAQALPAELRPRVSRVRVWREALGDSCALDFTPP</sequence>
<name>A0A7X0PIN6_9BURK</name>
<evidence type="ECO:0000256" key="1">
    <source>
        <dbReference type="ARBA" id="ARBA00005061"/>
    </source>
</evidence>
<comment type="similarity">
    <text evidence="2 8">Belongs to the PTPS family. QueD subfamily.</text>
</comment>
<comment type="cofactor">
    <cofactor evidence="8 9">
        <name>Zn(2+)</name>
        <dbReference type="ChEBI" id="CHEBI:29105"/>
    </cofactor>
    <text evidence="8 9">Binds 1 zinc ion per subunit.</text>
</comment>
<keyword evidence="8" id="KW-0671">Queuosine biosynthesis</keyword>
<keyword evidence="11" id="KW-1185">Reference proteome</keyword>
<proteinExistence type="inferred from homology"/>
<dbReference type="SUPFAM" id="SSF55620">
    <property type="entry name" value="Tetrahydrobiopterin biosynthesis enzymes-like"/>
    <property type="match status" value="1"/>
</dbReference>
<evidence type="ECO:0000256" key="9">
    <source>
        <dbReference type="PIRSR" id="PIRSR006113-2"/>
    </source>
</evidence>
<feature type="binding site" evidence="9">
    <location>
        <position position="15"/>
    </location>
    <ligand>
        <name>Zn(2+)</name>
        <dbReference type="ChEBI" id="CHEBI:29105"/>
    </ligand>
</feature>
<dbReference type="UniPathway" id="UPA00391"/>
<dbReference type="Proteomes" id="UP000575083">
    <property type="component" value="Unassembled WGS sequence"/>
</dbReference>
<protein>
    <recommendedName>
        <fullName evidence="3 8">6-carboxy-5,6,7,8-tetrahydropterin synthase</fullName>
        <ecNumber evidence="8">4.-.-.-</ecNumber>
    </recommendedName>
</protein>
<reference evidence="10 11" key="1">
    <citation type="submission" date="2020-08" db="EMBL/GenBank/DDBJ databases">
        <title>Functional genomics of gut bacteria from endangered species of beetles.</title>
        <authorList>
            <person name="Carlos-Shanley C."/>
        </authorList>
    </citation>
    <scope>NUCLEOTIDE SEQUENCE [LARGE SCALE GENOMIC DNA]</scope>
    <source>
        <strain evidence="10 11">S00198</strain>
    </source>
</reference>
<dbReference type="EC" id="4.-.-.-" evidence="8"/>
<feature type="binding site" evidence="9">
    <location>
        <position position="30"/>
    </location>
    <ligand>
        <name>Zn(2+)</name>
        <dbReference type="ChEBI" id="CHEBI:29105"/>
    </ligand>
</feature>
<evidence type="ECO:0000256" key="5">
    <source>
        <dbReference type="ARBA" id="ARBA00022833"/>
    </source>
</evidence>
<evidence type="ECO:0000256" key="3">
    <source>
        <dbReference type="ARBA" id="ARBA00018141"/>
    </source>
</evidence>
<evidence type="ECO:0000256" key="8">
    <source>
        <dbReference type="PIRNR" id="PIRNR006113"/>
    </source>
</evidence>
<dbReference type="InterPro" id="IPR038418">
    <property type="entry name" value="6-PTP_synth/QueD_sf"/>
</dbReference>
<organism evidence="10 11">
    <name type="scientific">Acidovorax soli</name>
    <dbReference type="NCBI Taxonomy" id="592050"/>
    <lineage>
        <taxon>Bacteria</taxon>
        <taxon>Pseudomonadati</taxon>
        <taxon>Pseudomonadota</taxon>
        <taxon>Betaproteobacteria</taxon>
        <taxon>Burkholderiales</taxon>
        <taxon>Comamonadaceae</taxon>
        <taxon>Acidovorax</taxon>
    </lineage>
</organism>
<keyword evidence="6 8" id="KW-0456">Lyase</keyword>
<evidence type="ECO:0000256" key="4">
    <source>
        <dbReference type="ARBA" id="ARBA00022723"/>
    </source>
</evidence>
<dbReference type="GO" id="GO:0046872">
    <property type="term" value="F:metal ion binding"/>
    <property type="evidence" value="ECO:0007669"/>
    <property type="project" value="UniProtKB-KW"/>
</dbReference>
<dbReference type="PIRSF" id="PIRSF006113">
    <property type="entry name" value="PTP_synth"/>
    <property type="match status" value="1"/>
</dbReference>
<dbReference type="GO" id="GO:0070497">
    <property type="term" value="F:6-carboxytetrahydropterin synthase activity"/>
    <property type="evidence" value="ECO:0007669"/>
    <property type="project" value="UniProtKB-EC"/>
</dbReference>
<evidence type="ECO:0000313" key="10">
    <source>
        <dbReference type="EMBL" id="MBB6562668.1"/>
    </source>
</evidence>
<gene>
    <name evidence="10" type="ORF">HNP48_005384</name>
</gene>
<comment type="caution">
    <text evidence="10">The sequence shown here is derived from an EMBL/GenBank/DDBJ whole genome shotgun (WGS) entry which is preliminary data.</text>
</comment>
<evidence type="ECO:0000256" key="6">
    <source>
        <dbReference type="ARBA" id="ARBA00023239"/>
    </source>
</evidence>
<accession>A0A7X0PIN6</accession>
<evidence type="ECO:0000256" key="7">
    <source>
        <dbReference type="ARBA" id="ARBA00048807"/>
    </source>
</evidence>
<evidence type="ECO:0000256" key="2">
    <source>
        <dbReference type="ARBA" id="ARBA00008900"/>
    </source>
</evidence>
<dbReference type="Pfam" id="PF01242">
    <property type="entry name" value="PTPS"/>
    <property type="match status" value="1"/>
</dbReference>
<evidence type="ECO:0000313" key="11">
    <source>
        <dbReference type="Proteomes" id="UP000575083"/>
    </source>
</evidence>
<dbReference type="InterPro" id="IPR007115">
    <property type="entry name" value="6-PTP_synth/QueD"/>
</dbReference>
<dbReference type="GO" id="GO:0008616">
    <property type="term" value="P:tRNA queuosine(34) biosynthetic process"/>
    <property type="evidence" value="ECO:0007669"/>
    <property type="project" value="UniProtKB-KW"/>
</dbReference>
<comment type="pathway">
    <text evidence="1 8">Purine metabolism; 7-cyano-7-deazaguanine biosynthesis.</text>
</comment>
<keyword evidence="5 8" id="KW-0862">Zinc</keyword>
<dbReference type="PANTHER" id="PTHR12589:SF7">
    <property type="entry name" value="6-PYRUVOYL TETRAHYDROBIOPTERIN SYNTHASE"/>
    <property type="match status" value="1"/>
</dbReference>
<dbReference type="AlphaFoldDB" id="A0A7X0PIN6"/>
<dbReference type="RefSeq" id="WP_184862926.1">
    <property type="nucleotide sequence ID" value="NZ_JACHLK010000014.1"/>
</dbReference>
<feature type="binding site" evidence="9">
    <location>
        <position position="32"/>
    </location>
    <ligand>
        <name>Zn(2+)</name>
        <dbReference type="ChEBI" id="CHEBI:29105"/>
    </ligand>
</feature>
<dbReference type="Gene3D" id="3.30.479.10">
    <property type="entry name" value="6-pyruvoyl tetrahydropterin synthase/QueD"/>
    <property type="match status" value="1"/>
</dbReference>
<dbReference type="PANTHER" id="PTHR12589">
    <property type="entry name" value="PYRUVOYL TETRAHYDROBIOPTERIN SYNTHASE"/>
    <property type="match status" value="1"/>
</dbReference>
<keyword evidence="4 8" id="KW-0479">Metal-binding</keyword>
<comment type="catalytic activity">
    <reaction evidence="7 8">
        <text>7,8-dihydroneopterin 3'-triphosphate + H2O = 6-carboxy-5,6,7,8-tetrahydropterin + triphosphate + acetaldehyde + 2 H(+)</text>
        <dbReference type="Rhea" id="RHEA:27966"/>
        <dbReference type="ChEBI" id="CHEBI:15343"/>
        <dbReference type="ChEBI" id="CHEBI:15377"/>
        <dbReference type="ChEBI" id="CHEBI:15378"/>
        <dbReference type="ChEBI" id="CHEBI:18036"/>
        <dbReference type="ChEBI" id="CHEBI:58462"/>
        <dbReference type="ChEBI" id="CHEBI:61032"/>
        <dbReference type="EC" id="4.1.2.50"/>
    </reaction>
</comment>